<keyword evidence="1" id="KW-0732">Signal</keyword>
<dbReference type="PANTHER" id="PTHR34512">
    <property type="entry name" value="CELL SURFACE PROTEIN"/>
    <property type="match status" value="1"/>
</dbReference>
<sequence length="620" mass="69302">MRANTKTFCRGMALLCLAVFLQNCASTKKASIPQGWSYNLNWENFNSAEITPSDYLIVQSKEDMVMLDGNSGRVVVNDIRERGGFFSEIGRDFKEQVKEDLLVSQRVDIKYYHKELPQLGAMLLFNQVEKGDRVRSINLDSGQENWSSTSYVWNLDKYQDIANIAINELMGGSLGAKGMSAVALQTRMIESMIREVPEQNGFLFRTVEKLYFIEGKSGEILWENEEMAGTGIADVEYLPATNQLLLATSMAGLRDVLENANVDRELKQVALLDATTGQTEWKSSYTGRSEQLRVVRKQGENVHLDFNGGSVEIFDFDSGERLFGTRDGIQESNAKLASFTTDYNPMETPETAAPKLEGDAVYAVNPEEVKAVGLPDKQIQKFDYTTGEMLWQVEMENTTDIRDMRFRDDHLIVRLSAQQPDTMSGNVSSIVGKVKPLGFYAFSKKSGEPAWELTEPFENHVSNVIYEEDHAWAAGGKSLYKFSLVDGSVLADSSYEDHGMGEIKYIHESGDKLVLVGFKGVAIVSKADLTTQFSKAPKGRLRSFDINDQFLVIKMERLLSGQENIHVFNISSPSEVANFTLGGPDKDLHGRLGRQGYNPTADFQQLITITDGGIKSFEIY</sequence>
<evidence type="ECO:0000259" key="2">
    <source>
        <dbReference type="Pfam" id="PF13360"/>
    </source>
</evidence>
<evidence type="ECO:0000313" key="4">
    <source>
        <dbReference type="Proteomes" id="UP000317593"/>
    </source>
</evidence>
<dbReference type="SUPFAM" id="SSF50998">
    <property type="entry name" value="Quinoprotein alcohol dehydrogenase-like"/>
    <property type="match status" value="1"/>
</dbReference>
<organism evidence="3 4">
    <name type="scientific">Fodinibius sediminis</name>
    <dbReference type="NCBI Taxonomy" id="1214077"/>
    <lineage>
        <taxon>Bacteria</taxon>
        <taxon>Pseudomonadati</taxon>
        <taxon>Balneolota</taxon>
        <taxon>Balneolia</taxon>
        <taxon>Balneolales</taxon>
        <taxon>Balneolaceae</taxon>
        <taxon>Fodinibius</taxon>
    </lineage>
</organism>
<feature type="domain" description="Pyrrolo-quinoline quinone repeat" evidence="2">
    <location>
        <begin position="132"/>
        <end position="366"/>
    </location>
</feature>
<dbReference type="Proteomes" id="UP000317593">
    <property type="component" value="Unassembled WGS sequence"/>
</dbReference>
<dbReference type="InterPro" id="IPR002372">
    <property type="entry name" value="PQQ_rpt_dom"/>
</dbReference>
<dbReference type="Pfam" id="PF13360">
    <property type="entry name" value="PQQ_2"/>
    <property type="match status" value="1"/>
</dbReference>
<evidence type="ECO:0000256" key="1">
    <source>
        <dbReference type="SAM" id="SignalP"/>
    </source>
</evidence>
<reference evidence="3 4" key="1">
    <citation type="submission" date="2017-05" db="EMBL/GenBank/DDBJ databases">
        <authorList>
            <person name="Varghese N."/>
            <person name="Submissions S."/>
        </authorList>
    </citation>
    <scope>NUCLEOTIDE SEQUENCE [LARGE SCALE GENOMIC DNA]</scope>
    <source>
        <strain evidence="3 4">DSM 21194</strain>
    </source>
</reference>
<gene>
    <name evidence="3" type="ORF">SAMN06265218_11064</name>
</gene>
<dbReference type="AlphaFoldDB" id="A0A521DIQ8"/>
<dbReference type="PANTHER" id="PTHR34512:SF30">
    <property type="entry name" value="OUTER MEMBRANE PROTEIN ASSEMBLY FACTOR BAMB"/>
    <property type="match status" value="1"/>
</dbReference>
<protein>
    <submittedName>
        <fullName evidence="3">PQQ-like domain-containing protein</fullName>
    </submittedName>
</protein>
<feature type="chain" id="PRO_5021715941" evidence="1">
    <location>
        <begin position="26"/>
        <end position="620"/>
    </location>
</feature>
<name>A0A521DIQ8_9BACT</name>
<dbReference type="InterPro" id="IPR015943">
    <property type="entry name" value="WD40/YVTN_repeat-like_dom_sf"/>
</dbReference>
<dbReference type="InterPro" id="IPR011047">
    <property type="entry name" value="Quinoprotein_ADH-like_sf"/>
</dbReference>
<dbReference type="Gene3D" id="2.130.10.10">
    <property type="entry name" value="YVTN repeat-like/Quinoprotein amine dehydrogenase"/>
    <property type="match status" value="1"/>
</dbReference>
<accession>A0A521DIQ8</accession>
<dbReference type="RefSeq" id="WP_185958376.1">
    <property type="nucleotide sequence ID" value="NZ_FXTH01000010.1"/>
</dbReference>
<dbReference type="EMBL" id="FXTH01000010">
    <property type="protein sequence ID" value="SMO70800.1"/>
    <property type="molecule type" value="Genomic_DNA"/>
</dbReference>
<keyword evidence="4" id="KW-1185">Reference proteome</keyword>
<proteinExistence type="predicted"/>
<feature type="signal peptide" evidence="1">
    <location>
        <begin position="1"/>
        <end position="25"/>
    </location>
</feature>
<evidence type="ECO:0000313" key="3">
    <source>
        <dbReference type="EMBL" id="SMO70800.1"/>
    </source>
</evidence>